<dbReference type="EMBL" id="CAJNNW010001967">
    <property type="protein sequence ID" value="CAE8642276.1"/>
    <property type="molecule type" value="Genomic_DNA"/>
</dbReference>
<dbReference type="AlphaFoldDB" id="A0A813HVV9"/>
<name>A0A813HVV9_POLGL</name>
<organism evidence="2 3">
    <name type="scientific">Polarella glacialis</name>
    <name type="common">Dinoflagellate</name>
    <dbReference type="NCBI Taxonomy" id="89957"/>
    <lineage>
        <taxon>Eukaryota</taxon>
        <taxon>Sar</taxon>
        <taxon>Alveolata</taxon>
        <taxon>Dinophyceae</taxon>
        <taxon>Suessiales</taxon>
        <taxon>Suessiaceae</taxon>
        <taxon>Polarella</taxon>
    </lineage>
</organism>
<accession>A0A813HVV9</accession>
<protein>
    <submittedName>
        <fullName evidence="2">Uncharacterized protein</fullName>
    </submittedName>
</protein>
<comment type="caution">
    <text evidence="2">The sequence shown here is derived from an EMBL/GenBank/DDBJ whole genome shotgun (WGS) entry which is preliminary data.</text>
</comment>
<evidence type="ECO:0000313" key="3">
    <source>
        <dbReference type="Proteomes" id="UP000626109"/>
    </source>
</evidence>
<feature type="compositionally biased region" description="Acidic residues" evidence="1">
    <location>
        <begin position="40"/>
        <end position="54"/>
    </location>
</feature>
<gene>
    <name evidence="2" type="ORF">PGLA2088_LOCUS2429</name>
</gene>
<feature type="non-terminal residue" evidence="2">
    <location>
        <position position="87"/>
    </location>
</feature>
<evidence type="ECO:0000313" key="2">
    <source>
        <dbReference type="EMBL" id="CAE8642276.1"/>
    </source>
</evidence>
<sequence length="87" mass="10178">MDSALRAALAKRIRSPDKDTDIKKVKMPVKHELPEHADCSDEVPENADIKEEDDANKTINDDAWDDWWTSHEWDDTWKTSGWTHSDW</sequence>
<feature type="region of interest" description="Disordered" evidence="1">
    <location>
        <begin position="29"/>
        <end position="61"/>
    </location>
</feature>
<dbReference type="Proteomes" id="UP000626109">
    <property type="component" value="Unassembled WGS sequence"/>
</dbReference>
<feature type="compositionally biased region" description="Basic and acidic residues" evidence="1">
    <location>
        <begin position="29"/>
        <end position="39"/>
    </location>
</feature>
<reference evidence="2" key="1">
    <citation type="submission" date="2021-02" db="EMBL/GenBank/DDBJ databases">
        <authorList>
            <person name="Dougan E. K."/>
            <person name="Rhodes N."/>
            <person name="Thang M."/>
            <person name="Chan C."/>
        </authorList>
    </citation>
    <scope>NUCLEOTIDE SEQUENCE</scope>
</reference>
<evidence type="ECO:0000256" key="1">
    <source>
        <dbReference type="SAM" id="MobiDB-lite"/>
    </source>
</evidence>
<proteinExistence type="predicted"/>